<evidence type="ECO:0000313" key="1">
    <source>
        <dbReference type="EMBL" id="VVE66825.1"/>
    </source>
</evidence>
<name>A0A5E5A2N9_9BURK</name>
<dbReference type="EMBL" id="CABPSP010000006">
    <property type="protein sequence ID" value="VVE66825.1"/>
    <property type="molecule type" value="Genomic_DNA"/>
</dbReference>
<dbReference type="AlphaFoldDB" id="A0A5E5A2N9"/>
<accession>A0A5E5A2N9</accession>
<dbReference type="OrthoDB" id="6497321at2"/>
<sequence length="218" mass="23431">MRVSFLHTVESNKRLFDDTAKRLGLAEVDLRHELRPELREAVQRAGTMPADVKEEATRRLLALAADADVVILTCATLGAAADNIEHPPVPIVRADVALAVEANRIGGKITVLCAVESTVDPNRKLFAQHASDKTVSIDVVLVERAWALFSSGNADDARECYALVATAANRAFDAGANVVVYAHPWMAAALDLANDDRRPLDSAHAALRTVMQTTGKSA</sequence>
<proteinExistence type="predicted"/>
<gene>
    <name evidence="1" type="ORF">PAN31117_02401</name>
</gene>
<keyword evidence="2" id="KW-1185">Reference proteome</keyword>
<dbReference type="RefSeq" id="WP_150738377.1">
    <property type="nucleotide sequence ID" value="NZ_CABPSP010000006.1"/>
</dbReference>
<reference evidence="1 2" key="1">
    <citation type="submission" date="2019-08" db="EMBL/GenBank/DDBJ databases">
        <authorList>
            <person name="Peeters C."/>
        </authorList>
    </citation>
    <scope>NUCLEOTIDE SEQUENCE [LARGE SCALE GENOMIC DNA]</scope>
    <source>
        <strain evidence="1 2">LMG 31117</strain>
    </source>
</reference>
<evidence type="ECO:0000313" key="2">
    <source>
        <dbReference type="Proteomes" id="UP000383122"/>
    </source>
</evidence>
<protein>
    <submittedName>
        <fullName evidence="1">Arylsulfatase</fullName>
    </submittedName>
</protein>
<organism evidence="1 2">
    <name type="scientific">Pandoraea anapnoica</name>
    <dbReference type="NCBI Taxonomy" id="2508301"/>
    <lineage>
        <taxon>Bacteria</taxon>
        <taxon>Pseudomonadati</taxon>
        <taxon>Pseudomonadota</taxon>
        <taxon>Betaproteobacteria</taxon>
        <taxon>Burkholderiales</taxon>
        <taxon>Burkholderiaceae</taxon>
        <taxon>Pandoraea</taxon>
    </lineage>
</organism>
<dbReference type="Proteomes" id="UP000383122">
    <property type="component" value="Unassembled WGS sequence"/>
</dbReference>